<dbReference type="EMBL" id="BARU01015738">
    <property type="protein sequence ID" value="GAH54846.1"/>
    <property type="molecule type" value="Genomic_DNA"/>
</dbReference>
<gene>
    <name evidence="1" type="ORF">S03H2_26818</name>
</gene>
<sequence>MEFRDKIQLELQNVDGQISMYVLAKNLKMQINPVL</sequence>
<reference evidence="1" key="1">
    <citation type="journal article" date="2014" name="Front. Microbiol.">
        <title>High frequency of phylogenetically diverse reductive dehalogenase-homologous genes in deep subseafloor sedimentary metagenomes.</title>
        <authorList>
            <person name="Kawai M."/>
            <person name="Futagami T."/>
            <person name="Toyoda A."/>
            <person name="Takaki Y."/>
            <person name="Nishi S."/>
            <person name="Hori S."/>
            <person name="Arai W."/>
            <person name="Tsubouchi T."/>
            <person name="Morono Y."/>
            <person name="Uchiyama I."/>
            <person name="Ito T."/>
            <person name="Fujiyama A."/>
            <person name="Inagaki F."/>
            <person name="Takami H."/>
        </authorList>
    </citation>
    <scope>NUCLEOTIDE SEQUENCE</scope>
    <source>
        <strain evidence="1">Expedition CK06-06</strain>
    </source>
</reference>
<evidence type="ECO:0000313" key="1">
    <source>
        <dbReference type="EMBL" id="GAH54846.1"/>
    </source>
</evidence>
<feature type="non-terminal residue" evidence="1">
    <location>
        <position position="35"/>
    </location>
</feature>
<proteinExistence type="predicted"/>
<dbReference type="AlphaFoldDB" id="X1GAA5"/>
<comment type="caution">
    <text evidence="1">The sequence shown here is derived from an EMBL/GenBank/DDBJ whole genome shotgun (WGS) entry which is preliminary data.</text>
</comment>
<organism evidence="1">
    <name type="scientific">marine sediment metagenome</name>
    <dbReference type="NCBI Taxonomy" id="412755"/>
    <lineage>
        <taxon>unclassified sequences</taxon>
        <taxon>metagenomes</taxon>
        <taxon>ecological metagenomes</taxon>
    </lineage>
</organism>
<name>X1GAA5_9ZZZZ</name>
<accession>X1GAA5</accession>
<protein>
    <submittedName>
        <fullName evidence="1">Uncharacterized protein</fullName>
    </submittedName>
</protein>